<reference evidence="1 2" key="2">
    <citation type="submission" date="2018-11" db="EMBL/GenBank/DDBJ databases">
        <authorList>
            <consortium name="Pathogen Informatics"/>
        </authorList>
    </citation>
    <scope>NUCLEOTIDE SEQUENCE [LARGE SCALE GENOMIC DNA]</scope>
    <source>
        <strain evidence="1 2">Egypt</strain>
    </source>
</reference>
<protein>
    <submittedName>
        <fullName evidence="3">Miff domain-containing protein</fullName>
    </submittedName>
</protein>
<keyword evidence="2" id="KW-1185">Reference proteome</keyword>
<accession>A0A183BH05</accession>
<dbReference type="WBParaSite" id="ECPE_0001854001-mRNA-1">
    <property type="protein sequence ID" value="ECPE_0001854001-mRNA-1"/>
    <property type="gene ID" value="ECPE_0001854001"/>
</dbReference>
<evidence type="ECO:0000313" key="2">
    <source>
        <dbReference type="Proteomes" id="UP000272942"/>
    </source>
</evidence>
<organism evidence="3">
    <name type="scientific">Echinostoma caproni</name>
    <dbReference type="NCBI Taxonomy" id="27848"/>
    <lineage>
        <taxon>Eukaryota</taxon>
        <taxon>Metazoa</taxon>
        <taxon>Spiralia</taxon>
        <taxon>Lophotrochozoa</taxon>
        <taxon>Platyhelminthes</taxon>
        <taxon>Trematoda</taxon>
        <taxon>Digenea</taxon>
        <taxon>Plagiorchiida</taxon>
        <taxon>Echinostomata</taxon>
        <taxon>Echinostomatoidea</taxon>
        <taxon>Echinostomatidae</taxon>
        <taxon>Echinostoma</taxon>
    </lineage>
</organism>
<evidence type="ECO:0000313" key="1">
    <source>
        <dbReference type="EMBL" id="VDP96462.1"/>
    </source>
</evidence>
<dbReference type="AlphaFoldDB" id="A0A183BH05"/>
<dbReference type="Proteomes" id="UP000272942">
    <property type="component" value="Unassembled WGS sequence"/>
</dbReference>
<dbReference type="EMBL" id="UZAN01079549">
    <property type="protein sequence ID" value="VDP96462.1"/>
    <property type="molecule type" value="Genomic_DNA"/>
</dbReference>
<sequence>MLPKILGRWPDIQLLCCQPGMSYGVPFNRDTDLDKLFVDFKYPGKQKTPQTNEGILSSVASTSHQPSTTVVRNTVSKRKPVLEARSTDEEKLVFIGGPVQGLDFRRMRTLTSRMFKLEAKRRRLQQPTSPIHNQVCSMCRLDEPQVDLDEEVQWVQCSG</sequence>
<reference evidence="3" key="1">
    <citation type="submission" date="2016-06" db="UniProtKB">
        <authorList>
            <consortium name="WormBaseParasite"/>
        </authorList>
    </citation>
    <scope>IDENTIFICATION</scope>
</reference>
<name>A0A183BH05_9TREM</name>
<evidence type="ECO:0000313" key="3">
    <source>
        <dbReference type="WBParaSite" id="ECPE_0001854001-mRNA-1"/>
    </source>
</evidence>
<proteinExistence type="predicted"/>
<gene>
    <name evidence="1" type="ORF">ECPE_LOCUS18490</name>
</gene>
<dbReference type="OrthoDB" id="6318614at2759"/>